<dbReference type="GO" id="GO:0015031">
    <property type="term" value="P:protein transport"/>
    <property type="evidence" value="ECO:0007669"/>
    <property type="project" value="UniProtKB-KW"/>
</dbReference>
<reference evidence="6 7" key="1">
    <citation type="submission" date="2019-12" db="EMBL/GenBank/DDBJ databases">
        <title>Genome sequencing and assembly of endphytes of Porphyra tenera.</title>
        <authorList>
            <person name="Park J.M."/>
            <person name="Shin R."/>
            <person name="Jo S.H."/>
        </authorList>
    </citation>
    <scope>NUCLEOTIDE SEQUENCE [LARGE SCALE GENOMIC DNA]</scope>
    <source>
        <strain evidence="6 7">GPM4</strain>
    </source>
</reference>
<keyword evidence="3 5" id="KW-0732">Signal</keyword>
<dbReference type="EMBL" id="CP047656">
    <property type="protein sequence ID" value="QHJ12086.1"/>
    <property type="molecule type" value="Genomic_DNA"/>
</dbReference>
<dbReference type="PANTHER" id="PTHR35869">
    <property type="entry name" value="OUTER-MEMBRANE LIPOPROTEIN CARRIER PROTEIN"/>
    <property type="match status" value="1"/>
</dbReference>
<keyword evidence="7" id="KW-1185">Reference proteome</keyword>
<dbReference type="Proteomes" id="UP000464524">
    <property type="component" value="Chromosome"/>
</dbReference>
<protein>
    <submittedName>
        <fullName evidence="6">Outer-membrane lipoprotein carrier protein</fullName>
    </submittedName>
</protein>
<dbReference type="Pfam" id="PF03548">
    <property type="entry name" value="LolA"/>
    <property type="match status" value="1"/>
</dbReference>
<name>A0A857JKK5_9ALTE</name>
<dbReference type="AlphaFoldDB" id="A0A857JKK5"/>
<keyword evidence="4" id="KW-0653">Protein transport</keyword>
<dbReference type="Gene3D" id="2.50.20.10">
    <property type="entry name" value="Lipoprotein localisation LolA/LolB/LppX"/>
    <property type="match status" value="1"/>
</dbReference>
<gene>
    <name evidence="6" type="ORF">FX988_02332</name>
</gene>
<dbReference type="InterPro" id="IPR029046">
    <property type="entry name" value="LolA/LolB/LppX"/>
</dbReference>
<dbReference type="CDD" id="cd16325">
    <property type="entry name" value="LolA"/>
    <property type="match status" value="1"/>
</dbReference>
<keyword evidence="2" id="KW-0813">Transport</keyword>
<evidence type="ECO:0000256" key="4">
    <source>
        <dbReference type="ARBA" id="ARBA00022927"/>
    </source>
</evidence>
<evidence type="ECO:0000256" key="5">
    <source>
        <dbReference type="SAM" id="SignalP"/>
    </source>
</evidence>
<dbReference type="RefSeq" id="WP_160179991.1">
    <property type="nucleotide sequence ID" value="NZ_CP047656.1"/>
</dbReference>
<dbReference type="KEGG" id="pmes:FX988_02332"/>
<feature type="chain" id="PRO_5032409804" evidence="5">
    <location>
        <begin position="21"/>
        <end position="194"/>
    </location>
</feature>
<organism evidence="6 7">
    <name type="scientific">Paraglaciecola mesophila</name>
    <dbReference type="NCBI Taxonomy" id="197222"/>
    <lineage>
        <taxon>Bacteria</taxon>
        <taxon>Pseudomonadati</taxon>
        <taxon>Pseudomonadota</taxon>
        <taxon>Gammaproteobacteria</taxon>
        <taxon>Alteromonadales</taxon>
        <taxon>Alteromonadaceae</taxon>
        <taxon>Paraglaciecola</taxon>
    </lineage>
</organism>
<dbReference type="PANTHER" id="PTHR35869:SF1">
    <property type="entry name" value="OUTER-MEMBRANE LIPOPROTEIN CARRIER PROTEIN"/>
    <property type="match status" value="1"/>
</dbReference>
<accession>A0A857JKK5</accession>
<keyword evidence="6" id="KW-0449">Lipoprotein</keyword>
<comment type="subunit">
    <text evidence="1">Monomer.</text>
</comment>
<evidence type="ECO:0000256" key="1">
    <source>
        <dbReference type="ARBA" id="ARBA00011245"/>
    </source>
</evidence>
<sequence length="194" mass="22024">MKYLWLLLFVLLQPLSPSLAQSFGQFDVAQLNQLTLSPEKLSGQFSQQKYLADFDMQLASSGEFNYIKSQSVNWHTLAPIENKIVMTPQSITSEQGGTQIMQLQADSNPVVSVLSDIFFSVLTSQWQQLEVYFTFSGELDDGQWQVVLTPKDSAISQAISNIELQGDAYLRQLKFIEHNGDYTDIRFVNLRTKQ</sequence>
<feature type="signal peptide" evidence="5">
    <location>
        <begin position="1"/>
        <end position="20"/>
    </location>
</feature>
<proteinExistence type="predicted"/>
<dbReference type="InterPro" id="IPR004564">
    <property type="entry name" value="OM_lipoprot_carrier_LolA-like"/>
</dbReference>
<dbReference type="SUPFAM" id="SSF89392">
    <property type="entry name" value="Prokaryotic lipoproteins and lipoprotein localization factors"/>
    <property type="match status" value="1"/>
</dbReference>
<evidence type="ECO:0000313" key="7">
    <source>
        <dbReference type="Proteomes" id="UP000464524"/>
    </source>
</evidence>
<evidence type="ECO:0000256" key="2">
    <source>
        <dbReference type="ARBA" id="ARBA00022448"/>
    </source>
</evidence>
<evidence type="ECO:0000313" key="6">
    <source>
        <dbReference type="EMBL" id="QHJ12086.1"/>
    </source>
</evidence>
<dbReference type="OrthoDB" id="6372173at2"/>
<evidence type="ECO:0000256" key="3">
    <source>
        <dbReference type="ARBA" id="ARBA00022729"/>
    </source>
</evidence>